<dbReference type="Proteomes" id="UP001358586">
    <property type="component" value="Chromosome 8"/>
</dbReference>
<gene>
    <name evidence="2" type="ORF">PVK06_027579</name>
</gene>
<dbReference type="PANTHER" id="PTHR31286:SF173">
    <property type="entry name" value="DUF4283 DOMAIN-CONTAINING PROTEIN"/>
    <property type="match status" value="1"/>
</dbReference>
<keyword evidence="3" id="KW-1185">Reference proteome</keyword>
<name>A0ABR0P0N8_GOSAR</name>
<proteinExistence type="predicted"/>
<evidence type="ECO:0000313" key="2">
    <source>
        <dbReference type="EMBL" id="KAK5812164.1"/>
    </source>
</evidence>
<evidence type="ECO:0000256" key="1">
    <source>
        <dbReference type="SAM" id="MobiDB-lite"/>
    </source>
</evidence>
<protein>
    <recommendedName>
        <fullName evidence="4">DUF4283 domain-containing protein</fullName>
    </recommendedName>
</protein>
<accession>A0ABR0P0N8</accession>
<dbReference type="PANTHER" id="PTHR31286">
    <property type="entry name" value="GLYCINE-RICH CELL WALL STRUCTURAL PROTEIN 1.8-LIKE"/>
    <property type="match status" value="1"/>
</dbReference>
<evidence type="ECO:0008006" key="4">
    <source>
        <dbReference type="Google" id="ProtNLM"/>
    </source>
</evidence>
<evidence type="ECO:0000313" key="3">
    <source>
        <dbReference type="Proteomes" id="UP001358586"/>
    </source>
</evidence>
<organism evidence="2 3">
    <name type="scientific">Gossypium arboreum</name>
    <name type="common">Tree cotton</name>
    <name type="synonym">Gossypium nanking</name>
    <dbReference type="NCBI Taxonomy" id="29729"/>
    <lineage>
        <taxon>Eukaryota</taxon>
        <taxon>Viridiplantae</taxon>
        <taxon>Streptophyta</taxon>
        <taxon>Embryophyta</taxon>
        <taxon>Tracheophyta</taxon>
        <taxon>Spermatophyta</taxon>
        <taxon>Magnoliopsida</taxon>
        <taxon>eudicotyledons</taxon>
        <taxon>Gunneridae</taxon>
        <taxon>Pentapetalae</taxon>
        <taxon>rosids</taxon>
        <taxon>malvids</taxon>
        <taxon>Malvales</taxon>
        <taxon>Malvaceae</taxon>
        <taxon>Malvoideae</taxon>
        <taxon>Gossypium</taxon>
    </lineage>
</organism>
<dbReference type="InterPro" id="IPR040256">
    <property type="entry name" value="At4g02000-like"/>
</dbReference>
<dbReference type="EMBL" id="JARKNE010000008">
    <property type="protein sequence ID" value="KAK5812164.1"/>
    <property type="molecule type" value="Genomic_DNA"/>
</dbReference>
<reference evidence="2 3" key="1">
    <citation type="submission" date="2023-03" db="EMBL/GenBank/DDBJ databases">
        <title>WGS of Gossypium arboreum.</title>
        <authorList>
            <person name="Yu D."/>
        </authorList>
    </citation>
    <scope>NUCLEOTIDE SEQUENCE [LARGE SCALE GENOMIC DNA]</scope>
    <source>
        <tissue evidence="2">Leaf</tissue>
    </source>
</reference>
<sequence length="97" mass="11020">MLSIALISDNNGEGDSHSDGDRNTKKVLIQGPWIVYGQYLTVQPWTKHFNPLQPYQNVVLAWIHLSNLPGCLYNQKIIEAFEGLIRKVVKLDVQTDN</sequence>
<feature type="compositionally biased region" description="Basic and acidic residues" evidence="1">
    <location>
        <begin position="14"/>
        <end position="23"/>
    </location>
</feature>
<comment type="caution">
    <text evidence="2">The sequence shown here is derived from an EMBL/GenBank/DDBJ whole genome shotgun (WGS) entry which is preliminary data.</text>
</comment>
<feature type="region of interest" description="Disordered" evidence="1">
    <location>
        <begin position="1"/>
        <end position="23"/>
    </location>
</feature>